<gene>
    <name evidence="1" type="ORF">POREN0001_0134</name>
</gene>
<comment type="caution">
    <text evidence="1">The sequence shown here is derived from an EMBL/GenBank/DDBJ whole genome shotgun (WGS) entry which is preliminary data.</text>
</comment>
<dbReference type="EMBL" id="ACNN01000028">
    <property type="protein sequence ID" value="EEN82292.1"/>
    <property type="molecule type" value="Genomic_DNA"/>
</dbReference>
<dbReference type="Proteomes" id="UP000004295">
    <property type="component" value="Unassembled WGS sequence"/>
</dbReference>
<evidence type="ECO:0000313" key="2">
    <source>
        <dbReference type="Proteomes" id="UP000004295"/>
    </source>
</evidence>
<protein>
    <submittedName>
        <fullName evidence="1">Uncharacterized protein</fullName>
    </submittedName>
</protein>
<name>C3JBZ6_POREA</name>
<proteinExistence type="predicted"/>
<organism evidence="1 2">
    <name type="scientific">Porphyromonas endodontalis (strain ATCC 35406 / DSM 24491 / JCM 8526 / CCUG 16442 / BCRC 14492 / NCTC 13058 / HG 370)</name>
    <name type="common">Bacteroides endodontalis</name>
    <dbReference type="NCBI Taxonomy" id="553175"/>
    <lineage>
        <taxon>Bacteria</taxon>
        <taxon>Pseudomonadati</taxon>
        <taxon>Bacteroidota</taxon>
        <taxon>Bacteroidia</taxon>
        <taxon>Bacteroidales</taxon>
        <taxon>Porphyromonadaceae</taxon>
        <taxon>Porphyromonas</taxon>
    </lineage>
</organism>
<accession>C3JBZ6</accession>
<dbReference type="AlphaFoldDB" id="C3JBZ6"/>
<reference evidence="1 2" key="1">
    <citation type="submission" date="2009-04" db="EMBL/GenBank/DDBJ databases">
        <authorList>
            <person name="Sebastian Y."/>
            <person name="Madupu R."/>
            <person name="Durkin A.S."/>
            <person name="Torralba M."/>
            <person name="Methe B."/>
            <person name="Sutton G.G."/>
            <person name="Strausberg R.L."/>
            <person name="Nelson K.E."/>
        </authorList>
    </citation>
    <scope>NUCLEOTIDE SEQUENCE [LARGE SCALE GENOMIC DNA]</scope>
    <source>
        <strain evidence="2">ATCC 35406 / BCRC 14492 / JCM 8526 / NCTC 13058 / HG 370</strain>
    </source>
</reference>
<evidence type="ECO:0000313" key="1">
    <source>
        <dbReference type="EMBL" id="EEN82292.1"/>
    </source>
</evidence>
<feature type="non-terminal residue" evidence="1">
    <location>
        <position position="1"/>
    </location>
</feature>
<keyword evidence="2" id="KW-1185">Reference proteome</keyword>
<dbReference type="STRING" id="553175.POREN0001_0134"/>
<sequence length="51" mass="5554">ILSNKGVKVAQNKKLTTFAILRRIDGDSFDSLVQSQPMGKIGRATPAQRTP</sequence>